<name>A1TWF1_PARC0</name>
<protein>
    <submittedName>
        <fullName evidence="1">Uncharacterized protein</fullName>
    </submittedName>
</protein>
<gene>
    <name evidence="1" type="ordered locus">Aave_4758</name>
</gene>
<sequence length="229" mass="24848">MGFAAICRNPRRDFAPAVPCVPEAPGLCKRPKHSIFPDASMNAVLSWSGWLVAAALSTAVQAGAKASPAIDPAHCQPPGADLVLPAAWAPYRDATRVCALTERPVGKAPARAPARVRLVAVFTDVYYRNLPADAPWERFPLPLLVDEAGRCLAQLPHLFPVDPPEDLEVRPGRWRDGLPQEIRLQVRSPAQGGDYRLPTLRWDSAARLYRASPAKTAKASSTQDHTPCP</sequence>
<dbReference type="AlphaFoldDB" id="A1TWF1"/>
<accession>A1TWF1</accession>
<dbReference type="HOGENOM" id="CLU_1431740_0_0_4"/>
<dbReference type="STRING" id="397945.Aave_4758"/>
<dbReference type="EMBL" id="CP000512">
    <property type="protein sequence ID" value="ABM35289.1"/>
    <property type="molecule type" value="Genomic_DNA"/>
</dbReference>
<evidence type="ECO:0000313" key="1">
    <source>
        <dbReference type="EMBL" id="ABM35289.1"/>
    </source>
</evidence>
<dbReference type="KEGG" id="aav:Aave_4758"/>
<dbReference type="Proteomes" id="UP000002596">
    <property type="component" value="Chromosome"/>
</dbReference>
<evidence type="ECO:0000313" key="2">
    <source>
        <dbReference type="Proteomes" id="UP000002596"/>
    </source>
</evidence>
<reference evidence="1 2" key="1">
    <citation type="submission" date="2006-12" db="EMBL/GenBank/DDBJ databases">
        <title>Complete sequence of Acidovorax avenae subsp. citrulli AAC00-1.</title>
        <authorList>
            <consortium name="US DOE Joint Genome Institute"/>
            <person name="Copeland A."/>
            <person name="Lucas S."/>
            <person name="Lapidus A."/>
            <person name="Barry K."/>
            <person name="Detter J.C."/>
            <person name="Glavina del Rio T."/>
            <person name="Dalin E."/>
            <person name="Tice H."/>
            <person name="Pitluck S."/>
            <person name="Kiss H."/>
            <person name="Brettin T."/>
            <person name="Bruce D."/>
            <person name="Han C."/>
            <person name="Tapia R."/>
            <person name="Gilna P."/>
            <person name="Schmutz J."/>
            <person name="Larimer F."/>
            <person name="Land M."/>
            <person name="Hauser L."/>
            <person name="Kyrpides N."/>
            <person name="Kim E."/>
            <person name="Stahl D."/>
            <person name="Richardson P."/>
        </authorList>
    </citation>
    <scope>NUCLEOTIDE SEQUENCE [LARGE SCALE GENOMIC DNA]</scope>
    <source>
        <strain evidence="1 2">AAC00-1</strain>
    </source>
</reference>
<proteinExistence type="predicted"/>
<organism evidence="1 2">
    <name type="scientific">Paracidovorax citrulli (strain AAC00-1)</name>
    <name type="common">Acidovorax citrulli</name>
    <dbReference type="NCBI Taxonomy" id="397945"/>
    <lineage>
        <taxon>Bacteria</taxon>
        <taxon>Pseudomonadati</taxon>
        <taxon>Pseudomonadota</taxon>
        <taxon>Betaproteobacteria</taxon>
        <taxon>Burkholderiales</taxon>
        <taxon>Comamonadaceae</taxon>
        <taxon>Paracidovorax</taxon>
    </lineage>
</organism>